<dbReference type="EMBL" id="AP027735">
    <property type="protein sequence ID" value="BDZ59514.1"/>
    <property type="molecule type" value="Genomic_DNA"/>
</dbReference>
<reference evidence="1" key="1">
    <citation type="journal article" date="2014" name="Int. J. Syst. Evol. Microbiol.">
        <title>Complete genome of a new Firmicutes species belonging to the dominant human colonic microbiota ('Ruminococcus bicirculans') reveals two chromosomes and a selective capacity to utilize plant glucans.</title>
        <authorList>
            <consortium name="NISC Comparative Sequencing Program"/>
            <person name="Wegmann U."/>
            <person name="Louis P."/>
            <person name="Goesmann A."/>
            <person name="Henrissat B."/>
            <person name="Duncan S.H."/>
            <person name="Flint H.J."/>
        </authorList>
    </citation>
    <scope>NUCLEOTIDE SEQUENCE</scope>
    <source>
        <strain evidence="1">NBRC 110608</strain>
    </source>
</reference>
<organism evidence="1">
    <name type="scientific">Barrientosiimonas endolithica</name>
    <dbReference type="NCBI Taxonomy" id="1535208"/>
    <lineage>
        <taxon>Bacteria</taxon>
        <taxon>Bacillati</taxon>
        <taxon>Actinomycetota</taxon>
        <taxon>Actinomycetes</taxon>
        <taxon>Micrococcales</taxon>
        <taxon>Dermacoccaceae</taxon>
        <taxon>Barrientosiimonas</taxon>
    </lineage>
</organism>
<name>A0ABM8HEW0_9MICO</name>
<gene>
    <name evidence="1" type="ORF">GCM10025872_31710</name>
</gene>
<accession>A0ABM8HEW0</accession>
<proteinExistence type="predicted"/>
<reference evidence="1" key="2">
    <citation type="submission" date="2023-02" db="EMBL/GenBank/DDBJ databases">
        <authorList>
            <person name="Sun Q."/>
            <person name="Mori K."/>
        </authorList>
    </citation>
    <scope>NUCLEOTIDE SEQUENCE</scope>
    <source>
        <strain evidence="1">NBRC 110608</strain>
    </source>
</reference>
<evidence type="ECO:0000313" key="1">
    <source>
        <dbReference type="EMBL" id="BDZ59514.1"/>
    </source>
</evidence>
<protein>
    <submittedName>
        <fullName evidence="1">Uncharacterized protein</fullName>
    </submittedName>
</protein>
<sequence length="115" mass="11886">MFKRSVSAAALGLLASAAVAAPASAAVYKIATADNGAVYVWNSSSATDYRTLVVKDNKADNASVYGNWSNSRGTGRVLNSSGAGTTAYRDTGAGITALQACVDYNNWPDPCSAWK</sequence>
<dbReference type="RefSeq" id="WP_289231485.1">
    <property type="nucleotide sequence ID" value="NZ_AP027735.1"/>
</dbReference>